<dbReference type="AlphaFoldDB" id="A0A1F4RKR8"/>
<evidence type="ECO:0000313" key="2">
    <source>
        <dbReference type="Proteomes" id="UP000179095"/>
    </source>
</evidence>
<dbReference type="STRING" id="1802568.A3F86_05270"/>
<organism evidence="1 2">
    <name type="scientific">candidate division WOR-1 bacterium RIFCSPLOWO2_12_FULL_45_9</name>
    <dbReference type="NCBI Taxonomy" id="1802568"/>
    <lineage>
        <taxon>Bacteria</taxon>
        <taxon>Bacillati</taxon>
        <taxon>Saganbacteria</taxon>
    </lineage>
</organism>
<dbReference type="PROSITE" id="PS51257">
    <property type="entry name" value="PROKAR_LIPOPROTEIN"/>
    <property type="match status" value="1"/>
</dbReference>
<dbReference type="Proteomes" id="UP000179095">
    <property type="component" value="Unassembled WGS sequence"/>
</dbReference>
<reference evidence="1 2" key="1">
    <citation type="journal article" date="2016" name="Nat. Commun.">
        <title>Thousands of microbial genomes shed light on interconnected biogeochemical processes in an aquifer system.</title>
        <authorList>
            <person name="Anantharaman K."/>
            <person name="Brown C.T."/>
            <person name="Hug L.A."/>
            <person name="Sharon I."/>
            <person name="Castelle C.J."/>
            <person name="Probst A.J."/>
            <person name="Thomas B.C."/>
            <person name="Singh A."/>
            <person name="Wilkins M.J."/>
            <person name="Karaoz U."/>
            <person name="Brodie E.L."/>
            <person name="Williams K.H."/>
            <person name="Hubbard S.S."/>
            <person name="Banfield J.F."/>
        </authorList>
    </citation>
    <scope>NUCLEOTIDE SEQUENCE [LARGE SCALE GENOMIC DNA]</scope>
</reference>
<name>A0A1F4RKR8_UNCSA</name>
<comment type="caution">
    <text evidence="1">The sequence shown here is derived from an EMBL/GenBank/DDBJ whole genome shotgun (WGS) entry which is preliminary data.</text>
</comment>
<evidence type="ECO:0000313" key="1">
    <source>
        <dbReference type="EMBL" id="OGC08758.1"/>
    </source>
</evidence>
<gene>
    <name evidence="1" type="ORF">A3F86_05270</name>
</gene>
<protein>
    <submittedName>
        <fullName evidence="1">Uncharacterized protein</fullName>
    </submittedName>
</protein>
<proteinExistence type="predicted"/>
<accession>A0A1F4RKR8</accession>
<dbReference type="EMBL" id="METQ01000048">
    <property type="protein sequence ID" value="OGC08758.1"/>
    <property type="molecule type" value="Genomic_DNA"/>
</dbReference>
<sequence length="610" mass="65757">MKIKKIRTYLLILLGILLIVGVFLYSCGQTEGGSGSSGDHNPAVSASNLFDVSGAKAIATASSGTSTSSAIKTMSAARVTELLKLSDDGTISSVFTESLGSTWHPPISVIETGPDGTLYVGFQWGIWISDGGGSSGTGESTSGGGKSVAFFRIFPSGTVESVDEDIYGVGTWYGSDENGELPKKQVQFDSDGNIYYLGTGQSGSTVLKKKLASSGAISQIGSSNMEVRDFLICPNGFVLFHGSNAGSWGTEWLRVMYGSTVSNVFYNSGGGWLRSYYYQVIDSVNYVFLVGENLTLLDSSGVPQNYTGIVKVTLASSGAPSLVEALYDDNNMYSDDWGTIGGQLTWGYWDSVEAANKKFFVSNNYGELIRPLSLEAGVTEAEIRAFIRKKYQSITTDTLSSITFAGQAATIEGWQVSNFLDDLVSANIDGKTWKKWREENNFSTGIRFGNAKQLLFADNGKLYAVMGLDTWGSGSSRGDKLFQIVNASGSAEIVAFPQDTATYYKSMSKARAYGNYVVYLSNKVGQYKIFRLNLNSPTTAPVNMLPGKSDIEIFSFNYNPVSGKLLYDVYDNSNSTSYYAEQDITGTTGATEISAEGYTITDIVPFDARE</sequence>